<dbReference type="InterPro" id="IPR048899">
    <property type="entry name" value="NMD_SH3"/>
</dbReference>
<dbReference type="PANTHER" id="PTHR12746">
    <property type="entry name" value="NONSENSE-MEDIATED MRNA DECAY PROTEIN 3"/>
    <property type="match status" value="1"/>
</dbReference>
<dbReference type="PANTHER" id="PTHR12746:SF2">
    <property type="entry name" value="60S RIBOSOMAL EXPORT PROTEIN NMD3"/>
    <property type="match status" value="1"/>
</dbReference>
<dbReference type="Pfam" id="PF21192">
    <property type="entry name" value="OB_NMD3"/>
    <property type="match status" value="1"/>
</dbReference>
<feature type="non-terminal residue" evidence="12">
    <location>
        <position position="1"/>
    </location>
</feature>
<proteinExistence type="inferred from homology"/>
<dbReference type="Pfam" id="PF21193">
    <property type="entry name" value="NMD_SH3"/>
    <property type="match status" value="1"/>
</dbReference>
<dbReference type="GO" id="GO:0000055">
    <property type="term" value="P:ribosomal large subunit export from nucleus"/>
    <property type="evidence" value="ECO:0007669"/>
    <property type="project" value="TreeGrafter"/>
</dbReference>
<evidence type="ECO:0000256" key="6">
    <source>
        <dbReference type="ARBA" id="ARBA00022927"/>
    </source>
</evidence>
<evidence type="ECO:0000256" key="2">
    <source>
        <dbReference type="ARBA" id="ARBA00009794"/>
    </source>
</evidence>
<comment type="subcellular location">
    <subcellularLocation>
        <location evidence="8">Cytoplasm</location>
    </subcellularLocation>
    <subcellularLocation>
        <location evidence="8">Nucleus</location>
    </subcellularLocation>
</comment>
<dbReference type="GO" id="GO:0015031">
    <property type="term" value="P:protein transport"/>
    <property type="evidence" value="ECO:0007669"/>
    <property type="project" value="UniProtKB-KW"/>
</dbReference>
<reference evidence="12 13" key="1">
    <citation type="journal article" date="2018" name="Gigascience">
        <title>Genomes of trombidid mites reveal novel predicted allergens and laterally-transferred genes associated with secondary metabolism.</title>
        <authorList>
            <person name="Dong X."/>
            <person name="Chaisiri K."/>
            <person name="Xia D."/>
            <person name="Armstrong S.D."/>
            <person name="Fang Y."/>
            <person name="Donnelly M.J."/>
            <person name="Kadowaki T."/>
            <person name="McGarry J.W."/>
            <person name="Darby A.C."/>
            <person name="Makepeace B.L."/>
        </authorList>
    </citation>
    <scope>NUCLEOTIDE SEQUENCE [LARGE SCALE GENOMIC DNA]</scope>
    <source>
        <strain evidence="12">UoL-UT</strain>
    </source>
</reference>
<evidence type="ECO:0000256" key="1">
    <source>
        <dbReference type="ARBA" id="ARBA00002269"/>
    </source>
</evidence>
<dbReference type="InterPro" id="IPR048898">
    <property type="entry name" value="OB_NMD3"/>
</dbReference>
<dbReference type="InterPro" id="IPR007064">
    <property type="entry name" value="Nmd3_N"/>
</dbReference>
<sequence length="408" mass="47268">VNLVNASFIWTEPHSKRLKVKLDIQKEVFGGAVLEQSFVVEYVVNNFTCDDCHRREAKDFWRAVVQVRQKTQHKKTFFYLEQLLIKHKATAKCVNIKASHEGVDFFFDKKDDARKLVDFLQTVVPCRYVPSQQLISHDCHNNTYNYKHAFSVEIVPICKDDIMCLPSALAASLGNIGPLCICLRVTNYVYLIDPCTLKVAELSGQNYWRYPFRILANCKQLTEYTVMNIEFVADCEAPHVFPRSDKHVLADVWLVKSSELGITEEQVHTKTHLGHLLNVGDSVLAFDLANANLNEENFEKYERSSKAHVPDVIVVKKFYGDKVARNRRRQWKLHRLQIDEMSQTSSADREFIDFMEDLEEDPISRQNVNIYKDRERLQSYMAVDVDELENENAPAITLQEMLDELVID</sequence>
<dbReference type="EMBL" id="NCKV01001765">
    <property type="protein sequence ID" value="RWS27812.1"/>
    <property type="molecule type" value="Genomic_DNA"/>
</dbReference>
<dbReference type="AlphaFoldDB" id="A0A443SK11"/>
<feature type="domain" description="60S ribosomal export protein NMD3 OB-fold" evidence="10">
    <location>
        <begin position="221"/>
        <end position="317"/>
    </location>
</feature>
<comment type="caution">
    <text evidence="12">The sequence shown here is derived from an EMBL/GenBank/DDBJ whole genome shotgun (WGS) entry which is preliminary data.</text>
</comment>
<keyword evidence="6 8" id="KW-0653">Protein transport</keyword>
<dbReference type="STRING" id="299467.A0A443SK11"/>
<evidence type="ECO:0000256" key="7">
    <source>
        <dbReference type="ARBA" id="ARBA00023242"/>
    </source>
</evidence>
<keyword evidence="13" id="KW-1185">Reference proteome</keyword>
<evidence type="ECO:0000313" key="12">
    <source>
        <dbReference type="EMBL" id="RWS27812.1"/>
    </source>
</evidence>
<dbReference type="VEuPathDB" id="VectorBase:LDEU004229"/>
<name>A0A443SK11_9ACAR</name>
<feature type="domain" description="Nmd3 N-terminal" evidence="9">
    <location>
        <begin position="1"/>
        <end position="154"/>
    </location>
</feature>
<evidence type="ECO:0000256" key="4">
    <source>
        <dbReference type="ARBA" id="ARBA00022448"/>
    </source>
</evidence>
<comment type="similarity">
    <text evidence="2 8">Belongs to the NMD3 family.</text>
</comment>
<evidence type="ECO:0000256" key="3">
    <source>
        <dbReference type="ARBA" id="ARBA00017035"/>
    </source>
</evidence>
<evidence type="ECO:0000259" key="9">
    <source>
        <dbReference type="Pfam" id="PF04981"/>
    </source>
</evidence>
<dbReference type="OrthoDB" id="203821at2759"/>
<dbReference type="Pfam" id="PF04981">
    <property type="entry name" value="NMD3"/>
    <property type="match status" value="1"/>
</dbReference>
<evidence type="ECO:0000259" key="11">
    <source>
        <dbReference type="Pfam" id="PF21193"/>
    </source>
</evidence>
<dbReference type="Proteomes" id="UP000288716">
    <property type="component" value="Unassembled WGS sequence"/>
</dbReference>
<feature type="domain" description="60S ribosomal export protein NMD3 SH3" evidence="11">
    <location>
        <begin position="157"/>
        <end position="204"/>
    </location>
</feature>
<protein>
    <recommendedName>
        <fullName evidence="3 8">60S ribosomal export protein NMD3</fullName>
    </recommendedName>
</protein>
<evidence type="ECO:0000259" key="10">
    <source>
        <dbReference type="Pfam" id="PF21192"/>
    </source>
</evidence>
<dbReference type="GO" id="GO:0005634">
    <property type="term" value="C:nucleus"/>
    <property type="evidence" value="ECO:0007669"/>
    <property type="project" value="UniProtKB-SubCell"/>
</dbReference>
<dbReference type="GO" id="GO:0043023">
    <property type="term" value="F:ribosomal large subunit binding"/>
    <property type="evidence" value="ECO:0007669"/>
    <property type="project" value="InterPro"/>
</dbReference>
<keyword evidence="5 8" id="KW-0963">Cytoplasm</keyword>
<accession>A0A443SK11</accession>
<organism evidence="12 13">
    <name type="scientific">Leptotrombidium deliense</name>
    <dbReference type="NCBI Taxonomy" id="299467"/>
    <lineage>
        <taxon>Eukaryota</taxon>
        <taxon>Metazoa</taxon>
        <taxon>Ecdysozoa</taxon>
        <taxon>Arthropoda</taxon>
        <taxon>Chelicerata</taxon>
        <taxon>Arachnida</taxon>
        <taxon>Acari</taxon>
        <taxon>Acariformes</taxon>
        <taxon>Trombidiformes</taxon>
        <taxon>Prostigmata</taxon>
        <taxon>Anystina</taxon>
        <taxon>Parasitengona</taxon>
        <taxon>Trombiculoidea</taxon>
        <taxon>Trombiculidae</taxon>
        <taxon>Leptotrombidium</taxon>
    </lineage>
</organism>
<evidence type="ECO:0000256" key="5">
    <source>
        <dbReference type="ARBA" id="ARBA00022490"/>
    </source>
</evidence>
<evidence type="ECO:0000313" key="13">
    <source>
        <dbReference type="Proteomes" id="UP000288716"/>
    </source>
</evidence>
<keyword evidence="4 8" id="KW-0813">Transport</keyword>
<keyword evidence="7 8" id="KW-0539">Nucleus</keyword>
<evidence type="ECO:0000256" key="8">
    <source>
        <dbReference type="RuleBase" id="RU364108"/>
    </source>
</evidence>
<gene>
    <name evidence="12" type="ORF">B4U80_03841</name>
</gene>
<dbReference type="GO" id="GO:0005737">
    <property type="term" value="C:cytoplasm"/>
    <property type="evidence" value="ECO:0007669"/>
    <property type="project" value="UniProtKB-SubCell"/>
</dbReference>
<dbReference type="InterPro" id="IPR039768">
    <property type="entry name" value="Nmd3"/>
</dbReference>
<comment type="function">
    <text evidence="1 8">Acts as an adapter for the XPO1/CRM1-mediated export of the 60S ribosomal subunit.</text>
</comment>